<keyword evidence="7 9" id="KW-0067">ATP-binding</keyword>
<accession>A0A538SL68</accession>
<comment type="function">
    <text evidence="9">Essential for recycling GMP and indirectly, cGMP.</text>
</comment>
<dbReference type="InterPro" id="IPR020590">
    <property type="entry name" value="Guanylate_kinase_CS"/>
</dbReference>
<reference evidence="11 12" key="1">
    <citation type="journal article" date="2019" name="Nat. Microbiol.">
        <title>Mediterranean grassland soil C-N compound turnover is dependent on rainfall and depth, and is mediated by genomically divergent microorganisms.</title>
        <authorList>
            <person name="Diamond S."/>
            <person name="Andeer P.F."/>
            <person name="Li Z."/>
            <person name="Crits-Christoph A."/>
            <person name="Burstein D."/>
            <person name="Anantharaman K."/>
            <person name="Lane K.R."/>
            <person name="Thomas B.C."/>
            <person name="Pan C."/>
            <person name="Northen T.R."/>
            <person name="Banfield J.F."/>
        </authorList>
    </citation>
    <scope>NUCLEOTIDE SEQUENCE [LARGE SCALE GENOMIC DNA]</scope>
    <source>
        <strain evidence="11">WS_2</strain>
    </source>
</reference>
<dbReference type="GO" id="GO:0004385">
    <property type="term" value="F:GMP kinase activity"/>
    <property type="evidence" value="ECO:0007669"/>
    <property type="project" value="UniProtKB-UniRule"/>
</dbReference>
<dbReference type="EC" id="2.7.4.8" evidence="2 9"/>
<evidence type="ECO:0000256" key="7">
    <source>
        <dbReference type="ARBA" id="ARBA00022840"/>
    </source>
</evidence>
<dbReference type="SUPFAM" id="SSF52540">
    <property type="entry name" value="P-loop containing nucleoside triphosphate hydrolases"/>
    <property type="match status" value="1"/>
</dbReference>
<evidence type="ECO:0000256" key="4">
    <source>
        <dbReference type="ARBA" id="ARBA00022679"/>
    </source>
</evidence>
<evidence type="ECO:0000256" key="6">
    <source>
        <dbReference type="ARBA" id="ARBA00022777"/>
    </source>
</evidence>
<dbReference type="AlphaFoldDB" id="A0A538SL68"/>
<comment type="similarity">
    <text evidence="1 9">Belongs to the guanylate kinase family.</text>
</comment>
<dbReference type="FunFam" id="3.30.63.10:FF:000002">
    <property type="entry name" value="Guanylate kinase 1"/>
    <property type="match status" value="1"/>
</dbReference>
<evidence type="ECO:0000313" key="11">
    <source>
        <dbReference type="EMBL" id="TMQ52118.1"/>
    </source>
</evidence>
<evidence type="ECO:0000313" key="12">
    <source>
        <dbReference type="Proteomes" id="UP000317716"/>
    </source>
</evidence>
<comment type="subcellular location">
    <subcellularLocation>
        <location evidence="9">Cytoplasm</location>
    </subcellularLocation>
</comment>
<keyword evidence="9" id="KW-0963">Cytoplasm</keyword>
<dbReference type="PROSITE" id="PS00856">
    <property type="entry name" value="GUANYLATE_KINASE_1"/>
    <property type="match status" value="1"/>
</dbReference>
<feature type="binding site" evidence="9">
    <location>
        <begin position="32"/>
        <end position="39"/>
    </location>
    <ligand>
        <name>ATP</name>
        <dbReference type="ChEBI" id="CHEBI:30616"/>
    </ligand>
</feature>
<evidence type="ECO:0000256" key="1">
    <source>
        <dbReference type="ARBA" id="ARBA00005790"/>
    </source>
</evidence>
<dbReference type="Gene3D" id="3.40.50.300">
    <property type="entry name" value="P-loop containing nucleotide triphosphate hydrolases"/>
    <property type="match status" value="1"/>
</dbReference>
<dbReference type="GO" id="GO:0005524">
    <property type="term" value="F:ATP binding"/>
    <property type="evidence" value="ECO:0007669"/>
    <property type="project" value="UniProtKB-UniRule"/>
</dbReference>
<keyword evidence="5 9" id="KW-0547">Nucleotide-binding</keyword>
<dbReference type="GO" id="GO:0005829">
    <property type="term" value="C:cytosol"/>
    <property type="evidence" value="ECO:0007669"/>
    <property type="project" value="TreeGrafter"/>
</dbReference>
<name>A0A538SL68_UNCEI</name>
<dbReference type="PANTHER" id="PTHR23117">
    <property type="entry name" value="GUANYLATE KINASE-RELATED"/>
    <property type="match status" value="1"/>
</dbReference>
<gene>
    <name evidence="9" type="primary">gmk</name>
    <name evidence="11" type="ORF">E6K72_09565</name>
</gene>
<keyword evidence="4 9" id="KW-0808">Transferase</keyword>
<dbReference type="NCBIfam" id="TIGR03263">
    <property type="entry name" value="guanyl_kin"/>
    <property type="match status" value="1"/>
</dbReference>
<proteinExistence type="inferred from homology"/>
<dbReference type="SMART" id="SM00072">
    <property type="entry name" value="GuKc"/>
    <property type="match status" value="1"/>
</dbReference>
<keyword evidence="6 9" id="KW-0418">Kinase</keyword>
<dbReference type="Pfam" id="PF00625">
    <property type="entry name" value="Guanylate_kin"/>
    <property type="match status" value="1"/>
</dbReference>
<dbReference type="InterPro" id="IPR008145">
    <property type="entry name" value="GK/Ca_channel_bsu"/>
</dbReference>
<evidence type="ECO:0000256" key="8">
    <source>
        <dbReference type="ARBA" id="ARBA00030128"/>
    </source>
</evidence>
<evidence type="ECO:0000256" key="9">
    <source>
        <dbReference type="HAMAP-Rule" id="MF_00328"/>
    </source>
</evidence>
<evidence type="ECO:0000256" key="2">
    <source>
        <dbReference type="ARBA" id="ARBA00012961"/>
    </source>
</evidence>
<dbReference type="PANTHER" id="PTHR23117:SF13">
    <property type="entry name" value="GUANYLATE KINASE"/>
    <property type="match status" value="1"/>
</dbReference>
<comment type="caution">
    <text evidence="11">The sequence shown here is derived from an EMBL/GenBank/DDBJ whole genome shotgun (WGS) entry which is preliminary data.</text>
</comment>
<sequence>MSVNGKGAARAAAEGQIPFLFESGGFLLVLSGPSGAGKGTLVERLVKERSECLFSISATTRPRRNVEKDGVQYEFVSREDFERRRAAGLFLEWAEVHGHLYATPARFVDDGVRAGRIVVLDVDVQGGASVRRARPEAVSVFIYPPSVEALRRRLLKRNTETPESVERRLGNAPGELAQYREYDYLVMNDDLESAVRRLVAIVDAERSRVRRLKPALGMTPESLGGTPR</sequence>
<dbReference type="InterPro" id="IPR008144">
    <property type="entry name" value="Guanylate_kin-like_dom"/>
</dbReference>
<feature type="domain" description="Guanylate kinase-like" evidence="10">
    <location>
        <begin position="25"/>
        <end position="203"/>
    </location>
</feature>
<protein>
    <recommendedName>
        <fullName evidence="3 9">Guanylate kinase</fullName>
        <ecNumber evidence="2 9">2.7.4.8</ecNumber>
    </recommendedName>
    <alternativeName>
        <fullName evidence="8 9">GMP kinase</fullName>
    </alternativeName>
</protein>
<dbReference type="InterPro" id="IPR027417">
    <property type="entry name" value="P-loop_NTPase"/>
</dbReference>
<comment type="catalytic activity">
    <reaction evidence="9">
        <text>GMP + ATP = GDP + ADP</text>
        <dbReference type="Rhea" id="RHEA:20780"/>
        <dbReference type="ChEBI" id="CHEBI:30616"/>
        <dbReference type="ChEBI" id="CHEBI:58115"/>
        <dbReference type="ChEBI" id="CHEBI:58189"/>
        <dbReference type="ChEBI" id="CHEBI:456216"/>
        <dbReference type="EC" id="2.7.4.8"/>
    </reaction>
</comment>
<dbReference type="Gene3D" id="3.30.63.10">
    <property type="entry name" value="Guanylate Kinase phosphate binding domain"/>
    <property type="match status" value="1"/>
</dbReference>
<dbReference type="Proteomes" id="UP000317716">
    <property type="component" value="Unassembled WGS sequence"/>
</dbReference>
<dbReference type="HAMAP" id="MF_00328">
    <property type="entry name" value="Guanylate_kinase"/>
    <property type="match status" value="1"/>
</dbReference>
<evidence type="ECO:0000256" key="3">
    <source>
        <dbReference type="ARBA" id="ARBA00016296"/>
    </source>
</evidence>
<dbReference type="CDD" id="cd00071">
    <property type="entry name" value="GMPK"/>
    <property type="match status" value="1"/>
</dbReference>
<evidence type="ECO:0000256" key="5">
    <source>
        <dbReference type="ARBA" id="ARBA00022741"/>
    </source>
</evidence>
<dbReference type="EMBL" id="VBOS01000337">
    <property type="protein sequence ID" value="TMQ52118.1"/>
    <property type="molecule type" value="Genomic_DNA"/>
</dbReference>
<organism evidence="11 12">
    <name type="scientific">Eiseniibacteriota bacterium</name>
    <dbReference type="NCBI Taxonomy" id="2212470"/>
    <lineage>
        <taxon>Bacteria</taxon>
        <taxon>Candidatus Eiseniibacteriota</taxon>
    </lineage>
</organism>
<dbReference type="InterPro" id="IPR017665">
    <property type="entry name" value="Guanylate_kinase"/>
</dbReference>
<evidence type="ECO:0000259" key="10">
    <source>
        <dbReference type="PROSITE" id="PS50052"/>
    </source>
</evidence>
<dbReference type="PROSITE" id="PS50052">
    <property type="entry name" value="GUANYLATE_KINASE_2"/>
    <property type="match status" value="1"/>
</dbReference>